<keyword evidence="4" id="KW-0472">Membrane</keyword>
<dbReference type="AlphaFoldDB" id="A0A3B3QA18"/>
<organism evidence="6 7">
    <name type="scientific">Paramormyrops kingsleyae</name>
    <dbReference type="NCBI Taxonomy" id="1676925"/>
    <lineage>
        <taxon>Eukaryota</taxon>
        <taxon>Metazoa</taxon>
        <taxon>Chordata</taxon>
        <taxon>Craniata</taxon>
        <taxon>Vertebrata</taxon>
        <taxon>Euteleostomi</taxon>
        <taxon>Actinopterygii</taxon>
        <taxon>Neopterygii</taxon>
        <taxon>Teleostei</taxon>
        <taxon>Osteoglossocephala</taxon>
        <taxon>Osteoglossomorpha</taxon>
        <taxon>Osteoglossiformes</taxon>
        <taxon>Mormyridae</taxon>
        <taxon>Paramormyrops</taxon>
    </lineage>
</organism>
<dbReference type="PANTHER" id="PTHR47462:SF1">
    <property type="entry name" value="VESICLE-ASSOCIATED MEMBRANE PROTEIN 5"/>
    <property type="match status" value="1"/>
</dbReference>
<dbReference type="InterPro" id="IPR042855">
    <property type="entry name" value="V_SNARE_CC"/>
</dbReference>
<dbReference type="PROSITE" id="PS50892">
    <property type="entry name" value="V_SNARE"/>
    <property type="match status" value="1"/>
</dbReference>
<keyword evidence="4" id="KW-0812">Transmembrane</keyword>
<dbReference type="SUPFAM" id="SSF58038">
    <property type="entry name" value="SNARE fusion complex"/>
    <property type="match status" value="1"/>
</dbReference>
<reference evidence="6" key="2">
    <citation type="submission" date="2025-09" db="UniProtKB">
        <authorList>
            <consortium name="Ensembl"/>
        </authorList>
    </citation>
    <scope>IDENTIFICATION</scope>
</reference>
<evidence type="ECO:0000256" key="2">
    <source>
        <dbReference type="ARBA" id="ARBA00046280"/>
    </source>
</evidence>
<keyword evidence="4" id="KW-1133">Transmembrane helix</keyword>
<dbReference type="STRING" id="1676925.ENSPKIP00000003013"/>
<comment type="subcellular location">
    <subcellularLocation>
        <location evidence="2">Endomembrane system</location>
        <topology evidence="2">Single-pass type IV membrane protein</topology>
    </subcellularLocation>
</comment>
<dbReference type="InterPro" id="IPR001388">
    <property type="entry name" value="Synaptobrevin-like"/>
</dbReference>
<feature type="domain" description="V-SNARE coiled-coil homology" evidence="5">
    <location>
        <begin position="13"/>
        <end position="74"/>
    </location>
</feature>
<dbReference type="PRINTS" id="PR00219">
    <property type="entry name" value="SYNAPTOBREVN"/>
</dbReference>
<evidence type="ECO:0000256" key="4">
    <source>
        <dbReference type="SAM" id="Phobius"/>
    </source>
</evidence>
<evidence type="ECO:0000313" key="6">
    <source>
        <dbReference type="Ensembl" id="ENSPKIP00000003013.1"/>
    </source>
</evidence>
<name>A0A3B3QA18_9TELE</name>
<evidence type="ECO:0000256" key="3">
    <source>
        <dbReference type="PROSITE-ProRule" id="PRU00290"/>
    </source>
</evidence>
<dbReference type="Gene3D" id="1.20.5.110">
    <property type="match status" value="1"/>
</dbReference>
<dbReference type="GO" id="GO:0016020">
    <property type="term" value="C:membrane"/>
    <property type="evidence" value="ECO:0007669"/>
    <property type="project" value="InterPro"/>
</dbReference>
<dbReference type="PANTHER" id="PTHR47462">
    <property type="entry name" value="VESICLE-ASSOCIATED MEMBRANE PROTEIN 5"/>
    <property type="match status" value="1"/>
</dbReference>
<proteinExistence type="inferred from homology"/>
<evidence type="ECO:0000259" key="5">
    <source>
        <dbReference type="PROSITE" id="PS50892"/>
    </source>
</evidence>
<dbReference type="InterPro" id="IPR042166">
    <property type="entry name" value="Vamp5"/>
</dbReference>
<feature type="transmembrane region" description="Helical" evidence="4">
    <location>
        <begin position="80"/>
        <end position="102"/>
    </location>
</feature>
<dbReference type="GeneTree" id="ENSGT00730000111371"/>
<keyword evidence="7" id="KW-1185">Reference proteome</keyword>
<sequence length="118" mass="12922">MNTGPGLLSQMSRLQQVQDDADEVKGIMLENLQKVEDRSGKLGELEVRADQLLVQVGCAFQKTTATVKRRTYLQAMKMKLLLGGLVAVLLVIIIVVIIIFAVPSSKTNNTDPGNDGRR</sequence>
<dbReference type="GO" id="GO:0012505">
    <property type="term" value="C:endomembrane system"/>
    <property type="evidence" value="ECO:0007669"/>
    <property type="project" value="UniProtKB-SubCell"/>
</dbReference>
<comment type="similarity">
    <text evidence="1">Belongs to the synaptobrevin family.</text>
</comment>
<dbReference type="Pfam" id="PF00957">
    <property type="entry name" value="Synaptobrevin"/>
    <property type="match status" value="1"/>
</dbReference>
<accession>A0A3B3QA18</accession>
<evidence type="ECO:0000256" key="1">
    <source>
        <dbReference type="ARBA" id="ARBA00008025"/>
    </source>
</evidence>
<dbReference type="Ensembl" id="ENSPKIT00000026970.1">
    <property type="protein sequence ID" value="ENSPKIP00000003013.1"/>
    <property type="gene ID" value="ENSPKIG00000020690.1"/>
</dbReference>
<dbReference type="GO" id="GO:0016192">
    <property type="term" value="P:vesicle-mediated transport"/>
    <property type="evidence" value="ECO:0007669"/>
    <property type="project" value="InterPro"/>
</dbReference>
<protein>
    <submittedName>
        <fullName evidence="6">Vesicle-associated membrane protein 5</fullName>
    </submittedName>
</protein>
<reference evidence="6" key="1">
    <citation type="submission" date="2025-08" db="UniProtKB">
        <authorList>
            <consortium name="Ensembl"/>
        </authorList>
    </citation>
    <scope>IDENTIFICATION</scope>
</reference>
<dbReference type="Proteomes" id="UP000261540">
    <property type="component" value="Unplaced"/>
</dbReference>
<evidence type="ECO:0000313" key="7">
    <source>
        <dbReference type="Proteomes" id="UP000261540"/>
    </source>
</evidence>
<keyword evidence="3" id="KW-0175">Coiled coil</keyword>